<organism evidence="2 3">
    <name type="scientific">Microthlaspi erraticum</name>
    <dbReference type="NCBI Taxonomy" id="1685480"/>
    <lineage>
        <taxon>Eukaryota</taxon>
        <taxon>Viridiplantae</taxon>
        <taxon>Streptophyta</taxon>
        <taxon>Embryophyta</taxon>
        <taxon>Tracheophyta</taxon>
        <taxon>Spermatophyta</taxon>
        <taxon>Magnoliopsida</taxon>
        <taxon>eudicotyledons</taxon>
        <taxon>Gunneridae</taxon>
        <taxon>Pentapetalae</taxon>
        <taxon>rosids</taxon>
        <taxon>malvids</taxon>
        <taxon>Brassicales</taxon>
        <taxon>Brassicaceae</taxon>
        <taxon>Coluteocarpeae</taxon>
        <taxon>Microthlaspi</taxon>
    </lineage>
</organism>
<protein>
    <recommendedName>
        <fullName evidence="1">FBD domain-containing protein</fullName>
    </recommendedName>
</protein>
<comment type="caution">
    <text evidence="2">The sequence shown here is derived from an EMBL/GenBank/DDBJ whole genome shotgun (WGS) entry which is preliminary data.</text>
</comment>
<dbReference type="InterPro" id="IPR006566">
    <property type="entry name" value="FBD"/>
</dbReference>
<dbReference type="PANTHER" id="PTHR31900:SF33">
    <property type="entry name" value="PROTEIN WITH RNI-LIKE_FBD-LIKE DOMAIN"/>
    <property type="match status" value="1"/>
</dbReference>
<dbReference type="AlphaFoldDB" id="A0A6D2JMG2"/>
<dbReference type="OrthoDB" id="594804at2759"/>
<dbReference type="InterPro" id="IPR050232">
    <property type="entry name" value="FBL13/AtMIF1-like"/>
</dbReference>
<keyword evidence="3" id="KW-1185">Reference proteome</keyword>
<feature type="domain" description="FBD" evidence="1">
    <location>
        <begin position="71"/>
        <end position="147"/>
    </location>
</feature>
<accession>A0A6D2JMG2</accession>
<dbReference type="Pfam" id="PF08387">
    <property type="entry name" value="FBD"/>
    <property type="match status" value="1"/>
</dbReference>
<evidence type="ECO:0000313" key="3">
    <source>
        <dbReference type="Proteomes" id="UP000467841"/>
    </source>
</evidence>
<name>A0A6D2JMG2_9BRAS</name>
<dbReference type="EMBL" id="CACVBM020001192">
    <property type="protein sequence ID" value="CAA7038378.1"/>
    <property type="molecule type" value="Genomic_DNA"/>
</dbReference>
<sequence>MTIHTDTLKAIYSNSRRQRLPLFPNLTSLRADFQDFRWEMLPIFLESCPSLKHLSLVFEIVHKEKFLHGPQCFLPSLELVEIKEASPRRYIGEAREMKLVSYLLEKSTILKKLTLPLHPSREKKASAILKKLLTIPPLSPSCQVFVL</sequence>
<reference evidence="2" key="1">
    <citation type="submission" date="2020-01" db="EMBL/GenBank/DDBJ databases">
        <authorList>
            <person name="Mishra B."/>
        </authorList>
    </citation>
    <scope>NUCLEOTIDE SEQUENCE [LARGE SCALE GENOMIC DNA]</scope>
</reference>
<gene>
    <name evidence="2" type="ORF">MERR_LOCUS25613</name>
</gene>
<dbReference type="Proteomes" id="UP000467841">
    <property type="component" value="Unassembled WGS sequence"/>
</dbReference>
<evidence type="ECO:0000259" key="1">
    <source>
        <dbReference type="SMART" id="SM00579"/>
    </source>
</evidence>
<evidence type="ECO:0000313" key="2">
    <source>
        <dbReference type="EMBL" id="CAA7038378.1"/>
    </source>
</evidence>
<proteinExistence type="predicted"/>
<dbReference type="PANTHER" id="PTHR31900">
    <property type="entry name" value="F-BOX/RNI SUPERFAMILY PROTEIN-RELATED"/>
    <property type="match status" value="1"/>
</dbReference>
<dbReference type="SMART" id="SM00579">
    <property type="entry name" value="FBD"/>
    <property type="match status" value="1"/>
</dbReference>